<evidence type="ECO:0000313" key="2">
    <source>
        <dbReference type="WBParaSite" id="jg3640"/>
    </source>
</evidence>
<dbReference type="Proteomes" id="UP000887574">
    <property type="component" value="Unplaced"/>
</dbReference>
<accession>A0A915EA01</accession>
<proteinExistence type="predicted"/>
<evidence type="ECO:0000313" key="1">
    <source>
        <dbReference type="Proteomes" id="UP000887574"/>
    </source>
</evidence>
<name>A0A915EA01_9BILA</name>
<dbReference type="AlphaFoldDB" id="A0A915EA01"/>
<sequence>MVRRRAVKISRSGRSDCIRDGLDELGVYQTSARSDKLSKNLLNSLKSWIRNNPIFGFRTPYFCGALGPERLQPIQQFQHPGLSIIDIDMCGVTPVYIASDGMFRFAAETDSRKFYCC</sequence>
<organism evidence="1 2">
    <name type="scientific">Ditylenchus dipsaci</name>
    <dbReference type="NCBI Taxonomy" id="166011"/>
    <lineage>
        <taxon>Eukaryota</taxon>
        <taxon>Metazoa</taxon>
        <taxon>Ecdysozoa</taxon>
        <taxon>Nematoda</taxon>
        <taxon>Chromadorea</taxon>
        <taxon>Rhabditida</taxon>
        <taxon>Tylenchina</taxon>
        <taxon>Tylenchomorpha</taxon>
        <taxon>Sphaerularioidea</taxon>
        <taxon>Anguinidae</taxon>
        <taxon>Anguininae</taxon>
        <taxon>Ditylenchus</taxon>
    </lineage>
</organism>
<reference evidence="2" key="1">
    <citation type="submission" date="2022-11" db="UniProtKB">
        <authorList>
            <consortium name="WormBaseParasite"/>
        </authorList>
    </citation>
    <scope>IDENTIFICATION</scope>
</reference>
<protein>
    <submittedName>
        <fullName evidence="2">Uncharacterized protein</fullName>
    </submittedName>
</protein>
<keyword evidence="1" id="KW-1185">Reference proteome</keyword>
<dbReference type="WBParaSite" id="jg3640">
    <property type="protein sequence ID" value="jg3640"/>
    <property type="gene ID" value="jg3640"/>
</dbReference>